<dbReference type="InterPro" id="IPR014001">
    <property type="entry name" value="Helicase_ATP-bd"/>
</dbReference>
<comment type="caution">
    <text evidence="12">The sequence shown here is derived from an EMBL/GenBank/DDBJ whole genome shotgun (WGS) entry which is preliminary data.</text>
</comment>
<dbReference type="Pfam" id="PF00270">
    <property type="entry name" value="DEAD"/>
    <property type="match status" value="1"/>
</dbReference>
<keyword evidence="2" id="KW-0227">DNA damage</keyword>
<proteinExistence type="predicted"/>
<name>A0ABQ2F934_9MICO</name>
<evidence type="ECO:0000259" key="10">
    <source>
        <dbReference type="PROSITE" id="PS51192"/>
    </source>
</evidence>
<dbReference type="InterPro" id="IPR011545">
    <property type="entry name" value="DEAD/DEAH_box_helicase_dom"/>
</dbReference>
<dbReference type="CDD" id="cd18796">
    <property type="entry name" value="SF2_C_LHR"/>
    <property type="match status" value="1"/>
</dbReference>
<keyword evidence="8" id="KW-0413">Isomerase</keyword>
<evidence type="ECO:0000256" key="9">
    <source>
        <dbReference type="SAM" id="MobiDB-lite"/>
    </source>
</evidence>
<keyword evidence="13" id="KW-1185">Reference proteome</keyword>
<evidence type="ECO:0000256" key="8">
    <source>
        <dbReference type="ARBA" id="ARBA00023235"/>
    </source>
</evidence>
<evidence type="ECO:0000256" key="2">
    <source>
        <dbReference type="ARBA" id="ARBA00022763"/>
    </source>
</evidence>
<keyword evidence="7" id="KW-0234">DNA repair</keyword>
<keyword evidence="4 12" id="KW-0347">Helicase</keyword>
<dbReference type="SMART" id="SM00487">
    <property type="entry name" value="DEXDc"/>
    <property type="match status" value="1"/>
</dbReference>
<evidence type="ECO:0000256" key="5">
    <source>
        <dbReference type="ARBA" id="ARBA00022840"/>
    </source>
</evidence>
<keyword evidence="3" id="KW-0378">Hydrolase</keyword>
<dbReference type="Gene3D" id="3.40.50.300">
    <property type="entry name" value="P-loop containing nucleotide triphosphate hydrolases"/>
    <property type="match status" value="2"/>
</dbReference>
<evidence type="ECO:0000256" key="4">
    <source>
        <dbReference type="ARBA" id="ARBA00022806"/>
    </source>
</evidence>
<evidence type="ECO:0000259" key="11">
    <source>
        <dbReference type="PROSITE" id="PS51194"/>
    </source>
</evidence>
<dbReference type="InterPro" id="IPR052511">
    <property type="entry name" value="ATP-dep_Helicase"/>
</dbReference>
<protein>
    <submittedName>
        <fullName evidence="12">DEAD/DEAH box helicase</fullName>
    </submittedName>
</protein>
<dbReference type="RefSeq" id="WP_022920408.1">
    <property type="nucleotide sequence ID" value="NZ_BMLB01000002.1"/>
</dbReference>
<dbReference type="Pfam" id="PF23234">
    <property type="entry name" value="WHD_4th_Lhr"/>
    <property type="match status" value="1"/>
</dbReference>
<evidence type="ECO:0000313" key="13">
    <source>
        <dbReference type="Proteomes" id="UP000662111"/>
    </source>
</evidence>
<dbReference type="InterPro" id="IPR055367">
    <property type="entry name" value="WH4_Lhr"/>
</dbReference>
<feature type="region of interest" description="Disordered" evidence="9">
    <location>
        <begin position="268"/>
        <end position="290"/>
    </location>
</feature>
<evidence type="ECO:0000313" key="12">
    <source>
        <dbReference type="EMBL" id="GGK64542.1"/>
    </source>
</evidence>
<feature type="domain" description="Helicase ATP-binding" evidence="10">
    <location>
        <begin position="37"/>
        <end position="246"/>
    </location>
</feature>
<dbReference type="Pfam" id="PF23236">
    <property type="entry name" value="WHD_2nd_Lhr"/>
    <property type="match status" value="1"/>
</dbReference>
<feature type="region of interest" description="Disordered" evidence="9">
    <location>
        <begin position="380"/>
        <end position="432"/>
    </location>
</feature>
<dbReference type="Proteomes" id="UP000662111">
    <property type="component" value="Unassembled WGS sequence"/>
</dbReference>
<dbReference type="SMART" id="SM00490">
    <property type="entry name" value="HELICc"/>
    <property type="match status" value="1"/>
</dbReference>
<feature type="region of interest" description="Disordered" evidence="9">
    <location>
        <begin position="1530"/>
        <end position="1553"/>
    </location>
</feature>
<dbReference type="InterPro" id="IPR055368">
    <property type="entry name" value="WH3_Lhr"/>
</dbReference>
<dbReference type="InterPro" id="IPR055369">
    <property type="entry name" value="WH2_Lhr"/>
</dbReference>
<evidence type="ECO:0000256" key="1">
    <source>
        <dbReference type="ARBA" id="ARBA00022741"/>
    </source>
</evidence>
<dbReference type="Pfam" id="PF08494">
    <property type="entry name" value="DEAD_assoc"/>
    <property type="match status" value="1"/>
</dbReference>
<keyword evidence="1" id="KW-0547">Nucleotide-binding</keyword>
<evidence type="ECO:0000256" key="6">
    <source>
        <dbReference type="ARBA" id="ARBA00023125"/>
    </source>
</evidence>
<dbReference type="GO" id="GO:0004386">
    <property type="term" value="F:helicase activity"/>
    <property type="evidence" value="ECO:0007669"/>
    <property type="project" value="UniProtKB-KW"/>
</dbReference>
<accession>A0ABQ2F934</accession>
<dbReference type="Pfam" id="PF23235">
    <property type="entry name" value="WHD_3rd_Lhr"/>
    <property type="match status" value="1"/>
</dbReference>
<dbReference type="InterPro" id="IPR001650">
    <property type="entry name" value="Helicase_C-like"/>
</dbReference>
<dbReference type="InterPro" id="IPR013701">
    <property type="entry name" value="Lhr-like_DEAD/DEAH_assoc"/>
</dbReference>
<keyword evidence="5" id="KW-0067">ATP-binding</keyword>
<organism evidence="12 13">
    <name type="scientific">Ornithinimicrobium pekingense</name>
    <dbReference type="NCBI Taxonomy" id="384677"/>
    <lineage>
        <taxon>Bacteria</taxon>
        <taxon>Bacillati</taxon>
        <taxon>Actinomycetota</taxon>
        <taxon>Actinomycetes</taxon>
        <taxon>Micrococcales</taxon>
        <taxon>Ornithinimicrobiaceae</taxon>
        <taxon>Ornithinimicrobium</taxon>
    </lineage>
</organism>
<reference evidence="13" key="1">
    <citation type="journal article" date="2019" name="Int. J. Syst. Evol. Microbiol.">
        <title>The Global Catalogue of Microorganisms (GCM) 10K type strain sequencing project: providing services to taxonomists for standard genome sequencing and annotation.</title>
        <authorList>
            <consortium name="The Broad Institute Genomics Platform"/>
            <consortium name="The Broad Institute Genome Sequencing Center for Infectious Disease"/>
            <person name="Wu L."/>
            <person name="Ma J."/>
        </authorList>
    </citation>
    <scope>NUCLEOTIDE SEQUENCE [LARGE SCALE GENOMIC DNA]</scope>
    <source>
        <strain evidence="13">CGMCC 1.5362</strain>
    </source>
</reference>
<dbReference type="PANTHER" id="PTHR47962:SF5">
    <property type="entry name" value="ATP-DEPENDENT HELICASE LHR-RELATED"/>
    <property type="match status" value="1"/>
</dbReference>
<dbReference type="PROSITE" id="PS51192">
    <property type="entry name" value="HELICASE_ATP_BIND_1"/>
    <property type="match status" value="1"/>
</dbReference>
<keyword evidence="6" id="KW-0238">DNA-binding</keyword>
<evidence type="ECO:0000256" key="7">
    <source>
        <dbReference type="ARBA" id="ARBA00023204"/>
    </source>
</evidence>
<dbReference type="SUPFAM" id="SSF52540">
    <property type="entry name" value="P-loop containing nucleoside triphosphate hydrolases"/>
    <property type="match status" value="1"/>
</dbReference>
<evidence type="ECO:0000256" key="3">
    <source>
        <dbReference type="ARBA" id="ARBA00022801"/>
    </source>
</evidence>
<dbReference type="Pfam" id="PF00271">
    <property type="entry name" value="Helicase_C"/>
    <property type="match status" value="1"/>
</dbReference>
<feature type="domain" description="Helicase C-terminal" evidence="11">
    <location>
        <begin position="345"/>
        <end position="535"/>
    </location>
</feature>
<dbReference type="PANTHER" id="PTHR47962">
    <property type="entry name" value="ATP-DEPENDENT HELICASE LHR-RELATED-RELATED"/>
    <property type="match status" value="1"/>
</dbReference>
<gene>
    <name evidence="12" type="ORF">GCM10011509_11030</name>
</gene>
<dbReference type="EMBL" id="BMLB01000002">
    <property type="protein sequence ID" value="GGK64542.1"/>
    <property type="molecule type" value="Genomic_DNA"/>
</dbReference>
<dbReference type="Pfam" id="PF19306">
    <property type="entry name" value="WHD_Lhr"/>
    <property type="match status" value="1"/>
</dbReference>
<dbReference type="PROSITE" id="PS51194">
    <property type="entry name" value="HELICASE_CTER"/>
    <property type="match status" value="1"/>
</dbReference>
<dbReference type="InterPro" id="IPR045628">
    <property type="entry name" value="Lhr_WH_dom"/>
</dbReference>
<dbReference type="InterPro" id="IPR027417">
    <property type="entry name" value="P-loop_NTPase"/>
</dbReference>
<sequence length="1649" mass="175117">MTSPETSTPVLDRFSPATRAWFDASFPGPTSAQSGAWDAISRGEHTLVVAPTGSGKTLSAFLWAIDRIVAGHGAEAAVPPATDRGSRPASSEPRGRCRVLYVSPLKALAVDVERNLRSPLVGIGHAATRLGMPSPQVSVAVRSGDTPAAQRRAFAKDGAEILITTPESLFLLLTSQARSALTGVESVIVDEVHAVAGTKRGAHLAVTLDRLDALLERPAQRIGLSATVRPVEEVARYLAGGRPVTTVQPPSTKRWDLQVVVPVPDMADPGAAELPGGAGGARASRADARDLADRVDDWAAQGAPRPTTSTSGTGTGPVLPDLEGAEGDVWQPAVDPEERASIWPHLERRVADLIERHTSTLVFTNSRRVAERFTSRLNEGWDERHADGSDEDGPPGGAGATRAASPPAQVMGQAGSAGGAPPVLARAHHGSVSKEQRAVIEDALKTGRLPAVVATSSLELGIDMGAVDLVVQVASPPSVASGLQRVGRAGHQVGAVSEGVFFPTHRADLVQTAVVVDRMRAGLIEELHVPANPLDVLAQQVVAMVAMDEWAVSELFDLVRRSASFSALPRPLFEAVLDMLAGRYPGEDFADLRPRVEWDRVTDRLTARRGAQLLAVTSGGTIPDRGLYAVMLATGEGPGRRVGELDEEMVYESRVGDVFTLGTTSWRIEDITHDQVLVTPAPGQIGRLPFWKGEAQGRPAELGAAVGAFVRETGGTPREAAVSDLTGRGLDPWAADNLVTYLHEQREAVAHLPDDRTVVVERFRDEIGDWRVVVHSPWGRPVHGPWALCLAARMRERYGTDVQAMAADDGIVLRLPDLGAWDGSGPGESGGERAEEARLDAEIAELLTLDPDEVADLVTQEIGGSALFASRFRECAARALLLPRRNPGRRQPLWQQRQRSAQLLEVASRYPTFPIVLEAVREVVQDVYDVSALVDLMRRVASREVRVVSVTSPSPSPFARSLLMGYVAQFLYEGDSPLAERRAAALSLDPSLLAELLGRGEGASLRDLLDPEVVARTHAELQRLAPERAARDAQDVLDLLRVLGPLTTAEAAARTREEVRADVEGWLAELAEARRVIEVRVGGEQRWADAQDAARLRDALGTAIPVGVPAAYLEGIEDPLGDLVVRYARTHTPFTLAELSARLGLGAAVVRDAARRLVSSGRLVEGALVPHGTGSEDLCDAEVLRLLRRRSLAALREEVEPVTQAAYGRFLPRWQGATGLGTGEGERLRGTEGVLRAVEQLSGARLPASAVETLVLPARVRDYSPALLDELMTAGEVLWQGHGGLPGDDGWVSLHLADTADLTLAGPEPVETETARQVLELLARVPGGAYFFRALSDAVASTDDSALLTTLWDLVWAGHVSADTFAPVRALLAGGRTAHRSRRAPRAGRWSRSSVALANRPSRPAMPVRSGPPSAVGRWSLLPPPEPEGTVRALATAEQLLDRYGVLTRGSVVAEGVPGGFAGVYRVLAGAEEAGRVRRGYVVEGLGAAQFGTAGAIDRLRALEGDRDQPGRQPEVVLLAASDPASPFGASIPWPERGGAGTEGDEGPAHRPGRKAGAMVVLVDGSLLLYLERGGRSALTFRVPDHLEPRPAWAVVAAALVGAVRSGALAGLTVARIDGAGALGSDSPLASALVEAGFHTAPQGLRLRR</sequence>